<evidence type="ECO:0000313" key="3">
    <source>
        <dbReference type="Proteomes" id="UP000663887"/>
    </source>
</evidence>
<protein>
    <submittedName>
        <fullName evidence="2">Uncharacterized protein</fullName>
    </submittedName>
</protein>
<sequence>MLNKDEFGLVEFSVLPDDTLPCCSLLSFDFMSKFKLSLNYMDLTISINNKISMDLGILEQSEDSKIVNKIDFSSPVNYLMHKPNMDILPTLNEGIDVVKGFEEEFAEAEVVGEVLLKEAEGEELIPEEQHLRDLAEDPANRVIEHSFDIVDSNVLQTINIDNNNELISSDLISKIKFIDSKAELKLKYKFNIVNNCINSNPHMLLKNNKLIVANDFKRNLKSGIDSLPNLFNRQVLDRQTVHADILSAKGPLKTIQQEILKNFNDDEVSRSYANISDIIDMQNKDAEWMEDEVDEEEINAQGAVARNERNKAIKLLEMANRIREEDDENE</sequence>
<dbReference type="EMBL" id="CAJNRG010002318">
    <property type="protein sequence ID" value="CAF2046113.1"/>
    <property type="molecule type" value="Genomic_DNA"/>
</dbReference>
<comment type="caution">
    <text evidence="2">The sequence shown here is derived from an EMBL/GenBank/DDBJ whole genome shotgun (WGS) entry which is preliminary data.</text>
</comment>
<gene>
    <name evidence="2" type="ORF">XDN619_LOCUS7639</name>
</gene>
<organism evidence="2 3">
    <name type="scientific">Rotaria magnacalcarata</name>
    <dbReference type="NCBI Taxonomy" id="392030"/>
    <lineage>
        <taxon>Eukaryota</taxon>
        <taxon>Metazoa</taxon>
        <taxon>Spiralia</taxon>
        <taxon>Gnathifera</taxon>
        <taxon>Rotifera</taxon>
        <taxon>Eurotatoria</taxon>
        <taxon>Bdelloidea</taxon>
        <taxon>Philodinida</taxon>
        <taxon>Philodinidae</taxon>
        <taxon>Rotaria</taxon>
    </lineage>
</organism>
<reference evidence="2" key="1">
    <citation type="submission" date="2021-02" db="EMBL/GenBank/DDBJ databases">
        <authorList>
            <person name="Nowell W R."/>
        </authorList>
    </citation>
    <scope>NUCLEOTIDE SEQUENCE</scope>
</reference>
<evidence type="ECO:0000256" key="1">
    <source>
        <dbReference type="SAM" id="Coils"/>
    </source>
</evidence>
<accession>A0A816PBB3</accession>
<dbReference type="AlphaFoldDB" id="A0A816PBB3"/>
<evidence type="ECO:0000313" key="2">
    <source>
        <dbReference type="EMBL" id="CAF2046113.1"/>
    </source>
</evidence>
<feature type="coiled-coil region" evidence="1">
    <location>
        <begin position="279"/>
        <end position="325"/>
    </location>
</feature>
<dbReference type="Proteomes" id="UP000663887">
    <property type="component" value="Unassembled WGS sequence"/>
</dbReference>
<proteinExistence type="predicted"/>
<name>A0A816PBB3_9BILA</name>
<keyword evidence="1" id="KW-0175">Coiled coil</keyword>